<evidence type="ECO:0000256" key="1">
    <source>
        <dbReference type="ARBA" id="ARBA00023239"/>
    </source>
</evidence>
<dbReference type="GO" id="GO:0019748">
    <property type="term" value="P:secondary metabolic process"/>
    <property type="evidence" value="ECO:0007669"/>
    <property type="project" value="TreeGrafter"/>
</dbReference>
<dbReference type="GO" id="GO:0016831">
    <property type="term" value="F:carboxy-lyase activity"/>
    <property type="evidence" value="ECO:0007669"/>
    <property type="project" value="InterPro"/>
</dbReference>
<dbReference type="Pfam" id="PF04909">
    <property type="entry name" value="Amidohydro_2"/>
    <property type="match status" value="1"/>
</dbReference>
<dbReference type="InterPro" id="IPR006680">
    <property type="entry name" value="Amidohydro-rel"/>
</dbReference>
<dbReference type="Proteomes" id="UP000321249">
    <property type="component" value="Unassembled WGS sequence"/>
</dbReference>
<dbReference type="PANTHER" id="PTHR21240:SF30">
    <property type="entry name" value="AMIDOHYDROLASE-RELATED DOMAIN-CONTAINING PROTEIN-RELATED"/>
    <property type="match status" value="1"/>
</dbReference>
<proteinExistence type="predicted"/>
<protein>
    <submittedName>
        <fullName evidence="3">Amidohydrolase family protein</fullName>
    </submittedName>
</protein>
<feature type="domain" description="Amidohydrolase-related" evidence="2">
    <location>
        <begin position="10"/>
        <end position="229"/>
    </location>
</feature>
<evidence type="ECO:0000313" key="3">
    <source>
        <dbReference type="EMBL" id="TXC64055.1"/>
    </source>
</evidence>
<keyword evidence="1" id="KW-0456">Lyase</keyword>
<organism evidence="3 4">
    <name type="scientific">Allosphingosinicella ginsenosidimutans</name>
    <dbReference type="NCBI Taxonomy" id="1176539"/>
    <lineage>
        <taxon>Bacteria</taxon>
        <taxon>Pseudomonadati</taxon>
        <taxon>Pseudomonadota</taxon>
        <taxon>Alphaproteobacteria</taxon>
        <taxon>Sphingomonadales</taxon>
        <taxon>Sphingomonadaceae</taxon>
        <taxon>Allosphingosinicella</taxon>
    </lineage>
</organism>
<keyword evidence="3" id="KW-0378">Hydrolase</keyword>
<comment type="caution">
    <text evidence="3">The sequence shown here is derived from an EMBL/GenBank/DDBJ whole genome shotgun (WGS) entry which is preliminary data.</text>
</comment>
<dbReference type="AlphaFoldDB" id="A0A5C6TW11"/>
<dbReference type="GO" id="GO:0005829">
    <property type="term" value="C:cytosol"/>
    <property type="evidence" value="ECO:0007669"/>
    <property type="project" value="TreeGrafter"/>
</dbReference>
<dbReference type="GO" id="GO:0016787">
    <property type="term" value="F:hydrolase activity"/>
    <property type="evidence" value="ECO:0007669"/>
    <property type="project" value="UniProtKB-KW"/>
</dbReference>
<dbReference type="EMBL" id="VOQQ01000001">
    <property type="protein sequence ID" value="TXC64055.1"/>
    <property type="molecule type" value="Genomic_DNA"/>
</dbReference>
<evidence type="ECO:0000313" key="4">
    <source>
        <dbReference type="Proteomes" id="UP000321249"/>
    </source>
</evidence>
<dbReference type="InterPro" id="IPR032465">
    <property type="entry name" value="ACMSD"/>
</dbReference>
<sequence length="236" mass="25608">MIRRQSLSPRMGTPEAAADELERSVGELRLRGALVNGTSNGRFLDHPSFGPVLARAEALDVPIYVHPSLPPRSVLDAYYDDLPGATSFLLAGPGFGWHAETALHVLRLVVAGVFERHPGLKIIVGHMGEGLATMIDRFDEVFGGFAAHNLTAGIGETIRSRVWVTTSGFFSAIPFQAALAAFGVDRLLFSVDYPFSSNRRGTDFLRSLPLADHEKKKIAHENADGLLRLSHPAARS</sequence>
<reference evidence="3 4" key="1">
    <citation type="journal article" date="2015" name="J. Microbiol.">
        <title>Sphingosinicella ginsenosidimutans sp. nov., with ginsenoside converting activity.</title>
        <authorList>
            <person name="Kim J.K."/>
            <person name="Kang M.S."/>
            <person name="Park S.C."/>
            <person name="Kim K.M."/>
            <person name="Choi K."/>
            <person name="Yoon M.H."/>
            <person name="Im W.T."/>
        </authorList>
    </citation>
    <scope>NUCLEOTIDE SEQUENCE [LARGE SCALE GENOMIC DNA]</scope>
    <source>
        <strain evidence="3 4">BS-11</strain>
    </source>
</reference>
<keyword evidence="4" id="KW-1185">Reference proteome</keyword>
<evidence type="ECO:0000259" key="2">
    <source>
        <dbReference type="Pfam" id="PF04909"/>
    </source>
</evidence>
<dbReference type="InterPro" id="IPR032466">
    <property type="entry name" value="Metal_Hydrolase"/>
</dbReference>
<dbReference type="SUPFAM" id="SSF51556">
    <property type="entry name" value="Metallo-dependent hydrolases"/>
    <property type="match status" value="1"/>
</dbReference>
<dbReference type="PANTHER" id="PTHR21240">
    <property type="entry name" value="2-AMINO-3-CARBOXYLMUCONATE-6-SEMIALDEHYDE DECARBOXYLASE"/>
    <property type="match status" value="1"/>
</dbReference>
<gene>
    <name evidence="3" type="ORF">FRZ32_10530</name>
</gene>
<name>A0A5C6TW11_9SPHN</name>
<dbReference type="Gene3D" id="3.20.20.140">
    <property type="entry name" value="Metal-dependent hydrolases"/>
    <property type="match status" value="1"/>
</dbReference>
<accession>A0A5C6TW11</accession>